<dbReference type="PANTHER" id="PTHR46910">
    <property type="entry name" value="TRANSCRIPTION FACTOR PDR1"/>
    <property type="match status" value="1"/>
</dbReference>
<keyword evidence="5" id="KW-1185">Reference proteome</keyword>
<dbReference type="GO" id="GO:0006351">
    <property type="term" value="P:DNA-templated transcription"/>
    <property type="evidence" value="ECO:0007669"/>
    <property type="project" value="InterPro"/>
</dbReference>
<sequence length="672" mass="73942">MQAEDTISASDASSPALHERGSLRTFGKGRSQFIGSSSGIFFVNRVRQAFATVDLNLSSEAQDGTNPSPEDCLVADEEDGQDGPVESGLPTTTGPSASLPSLPAGLGRFPPRDVASHLFMSYFRTWHLLFPFVHGPTAAKDVESLYASEAADASQQAPSLLPTARMVTLQCIFNLASIHSDVELPSASRIDTPNRVLPSLLGLVAKGDTDSIQAIFSVQLLLVARMSLRTASVVAGLLSRAIFLAGLHRCPVRYGHFSDDECLIRKRLFWSIYVFDRFLSQALGQPLGIQDSDVDVCSLLGPERHRPFQHYIEKSSASISAESTGKPGLSDTYTSYDVRQNVLAYQVNYHRLMGRALELFHKSIHIRSIDPDTVLRLGTDLDMWWNSLPAQLMSDDHDPPGDKGSTFSYPGFFALLYNQLRLLINRPWLSLEPTTAEFGSRLQTCVGLSRNIILDLTKQQKLGYALFWPGQLSAIWMAGIILAFACHLQRYPREKGNSEITLCLSLLKVMSKQWPSAKHCHTVLSDLQQALQKPVVPGAFLRSPYELPTSKSSSAHAAPHKRRRTVRDSGHTDERHSYDGLHYGRPTNPLILAESPAPTSVGSSTQEAPQRQDDAATAYRTTEDIPDTGNPGWVPEIGHWDGGLPDVLGGVTWESLLQTLDHENFYAEGSFF</sequence>
<evidence type="ECO:0000256" key="2">
    <source>
        <dbReference type="SAM" id="MobiDB-lite"/>
    </source>
</evidence>
<comment type="caution">
    <text evidence="4">The sequence shown here is derived from an EMBL/GenBank/DDBJ whole genome shotgun (WGS) entry which is preliminary data.</text>
</comment>
<dbReference type="GO" id="GO:0003677">
    <property type="term" value="F:DNA binding"/>
    <property type="evidence" value="ECO:0007669"/>
    <property type="project" value="InterPro"/>
</dbReference>
<organism evidence="4 5">
    <name type="scientific">Stachybotrys elegans</name>
    <dbReference type="NCBI Taxonomy" id="80388"/>
    <lineage>
        <taxon>Eukaryota</taxon>
        <taxon>Fungi</taxon>
        <taxon>Dikarya</taxon>
        <taxon>Ascomycota</taxon>
        <taxon>Pezizomycotina</taxon>
        <taxon>Sordariomycetes</taxon>
        <taxon>Hypocreomycetidae</taxon>
        <taxon>Hypocreales</taxon>
        <taxon>Stachybotryaceae</taxon>
        <taxon>Stachybotrys</taxon>
    </lineage>
</organism>
<evidence type="ECO:0000313" key="5">
    <source>
        <dbReference type="Proteomes" id="UP000813444"/>
    </source>
</evidence>
<dbReference type="EMBL" id="JAGPNK010000003">
    <property type="protein sequence ID" value="KAH7324781.1"/>
    <property type="molecule type" value="Genomic_DNA"/>
</dbReference>
<feature type="region of interest" description="Disordered" evidence="2">
    <location>
        <begin position="547"/>
        <end position="632"/>
    </location>
</feature>
<dbReference type="GO" id="GO:0008270">
    <property type="term" value="F:zinc ion binding"/>
    <property type="evidence" value="ECO:0007669"/>
    <property type="project" value="InterPro"/>
</dbReference>
<evidence type="ECO:0000256" key="1">
    <source>
        <dbReference type="ARBA" id="ARBA00023242"/>
    </source>
</evidence>
<feature type="compositionally biased region" description="Polar residues" evidence="2">
    <location>
        <begin position="89"/>
        <end position="99"/>
    </location>
</feature>
<evidence type="ECO:0000259" key="3">
    <source>
        <dbReference type="SMART" id="SM00906"/>
    </source>
</evidence>
<dbReference type="Pfam" id="PF04082">
    <property type="entry name" value="Fungal_trans"/>
    <property type="match status" value="1"/>
</dbReference>
<dbReference type="CDD" id="cd12148">
    <property type="entry name" value="fungal_TF_MHR"/>
    <property type="match status" value="1"/>
</dbReference>
<protein>
    <recommendedName>
        <fullName evidence="3">Xylanolytic transcriptional activator regulatory domain-containing protein</fullName>
    </recommendedName>
</protein>
<dbReference type="SMART" id="SM00906">
    <property type="entry name" value="Fungal_trans"/>
    <property type="match status" value="1"/>
</dbReference>
<gene>
    <name evidence="4" type="ORF">B0I35DRAFT_170004</name>
</gene>
<dbReference type="AlphaFoldDB" id="A0A8K0WU05"/>
<feature type="compositionally biased region" description="Polar residues" evidence="2">
    <location>
        <begin position="59"/>
        <end position="68"/>
    </location>
</feature>
<feature type="compositionally biased region" description="Basic and acidic residues" evidence="2">
    <location>
        <begin position="566"/>
        <end position="579"/>
    </location>
</feature>
<dbReference type="Proteomes" id="UP000813444">
    <property type="component" value="Unassembled WGS sequence"/>
</dbReference>
<accession>A0A8K0WU05</accession>
<feature type="domain" description="Xylanolytic transcriptional activator regulatory" evidence="3">
    <location>
        <begin position="231"/>
        <end position="303"/>
    </location>
</feature>
<dbReference type="GO" id="GO:0003700">
    <property type="term" value="F:DNA-binding transcription factor activity"/>
    <property type="evidence" value="ECO:0007669"/>
    <property type="project" value="InterPro"/>
</dbReference>
<evidence type="ECO:0000313" key="4">
    <source>
        <dbReference type="EMBL" id="KAH7324781.1"/>
    </source>
</evidence>
<proteinExistence type="predicted"/>
<dbReference type="InterPro" id="IPR007219">
    <property type="entry name" value="XnlR_reg_dom"/>
</dbReference>
<reference evidence="4" key="1">
    <citation type="journal article" date="2021" name="Nat. Commun.">
        <title>Genetic determinants of endophytism in the Arabidopsis root mycobiome.</title>
        <authorList>
            <person name="Mesny F."/>
            <person name="Miyauchi S."/>
            <person name="Thiergart T."/>
            <person name="Pickel B."/>
            <person name="Atanasova L."/>
            <person name="Karlsson M."/>
            <person name="Huettel B."/>
            <person name="Barry K.W."/>
            <person name="Haridas S."/>
            <person name="Chen C."/>
            <person name="Bauer D."/>
            <person name="Andreopoulos W."/>
            <person name="Pangilinan J."/>
            <person name="LaButti K."/>
            <person name="Riley R."/>
            <person name="Lipzen A."/>
            <person name="Clum A."/>
            <person name="Drula E."/>
            <person name="Henrissat B."/>
            <person name="Kohler A."/>
            <person name="Grigoriev I.V."/>
            <person name="Martin F.M."/>
            <person name="Hacquard S."/>
        </authorList>
    </citation>
    <scope>NUCLEOTIDE SEQUENCE</scope>
    <source>
        <strain evidence="4">MPI-CAGE-CH-0235</strain>
    </source>
</reference>
<dbReference type="PANTHER" id="PTHR46910:SF9">
    <property type="entry name" value="MISCELLANEOUS ZN(II)2CYS6 TRANSCRIPTION FACTOR (EUROFUNG)"/>
    <property type="match status" value="1"/>
</dbReference>
<dbReference type="InterPro" id="IPR050987">
    <property type="entry name" value="AtrR-like"/>
</dbReference>
<feature type="region of interest" description="Disordered" evidence="2">
    <location>
        <begin position="59"/>
        <end position="104"/>
    </location>
</feature>
<name>A0A8K0WU05_9HYPO</name>
<feature type="compositionally biased region" description="Polar residues" evidence="2">
    <location>
        <begin position="597"/>
        <end position="609"/>
    </location>
</feature>
<dbReference type="OrthoDB" id="3266505at2759"/>
<keyword evidence="1" id="KW-0539">Nucleus</keyword>